<dbReference type="EMBL" id="CP061800">
    <property type="protein sequence ID" value="QTA90993.1"/>
    <property type="molecule type" value="Genomic_DNA"/>
</dbReference>
<dbReference type="Proteomes" id="UP000663722">
    <property type="component" value="Chromosome"/>
</dbReference>
<feature type="domain" description="TRAP C4-dicarboxylate transport system permease DctM subunit" evidence="8">
    <location>
        <begin position="12"/>
        <end position="428"/>
    </location>
</feature>
<proteinExistence type="predicted"/>
<evidence type="ECO:0000313" key="9">
    <source>
        <dbReference type="EMBL" id="QTA90993.1"/>
    </source>
</evidence>
<keyword evidence="4 7" id="KW-0812">Transmembrane</keyword>
<reference evidence="9" key="1">
    <citation type="journal article" date="2021" name="Microb. Physiol.">
        <title>Proteogenomic Insights into the Physiology of Marine, Sulfate-Reducing, Filamentous Desulfonema limicola and Desulfonema magnum.</title>
        <authorList>
            <person name="Schnaars V."/>
            <person name="Wohlbrand L."/>
            <person name="Scheve S."/>
            <person name="Hinrichs C."/>
            <person name="Reinhardt R."/>
            <person name="Rabus R."/>
        </authorList>
    </citation>
    <scope>NUCLEOTIDE SEQUENCE</scope>
    <source>
        <strain evidence="9">4be13</strain>
    </source>
</reference>
<evidence type="ECO:0000256" key="4">
    <source>
        <dbReference type="ARBA" id="ARBA00022692"/>
    </source>
</evidence>
<dbReference type="PANTHER" id="PTHR33362:SF5">
    <property type="entry name" value="C4-DICARBOXYLATE TRAP TRANSPORTER LARGE PERMEASE PROTEIN DCTM"/>
    <property type="match status" value="1"/>
</dbReference>
<gene>
    <name evidence="9" type="primary">dctM2</name>
    <name evidence="9" type="ORF">dnm_070570</name>
</gene>
<organism evidence="9 10">
    <name type="scientific">Desulfonema magnum</name>
    <dbReference type="NCBI Taxonomy" id="45655"/>
    <lineage>
        <taxon>Bacteria</taxon>
        <taxon>Pseudomonadati</taxon>
        <taxon>Thermodesulfobacteriota</taxon>
        <taxon>Desulfobacteria</taxon>
        <taxon>Desulfobacterales</taxon>
        <taxon>Desulfococcaceae</taxon>
        <taxon>Desulfonema</taxon>
    </lineage>
</organism>
<dbReference type="GO" id="GO:0005886">
    <property type="term" value="C:plasma membrane"/>
    <property type="evidence" value="ECO:0007669"/>
    <property type="project" value="UniProtKB-SubCell"/>
</dbReference>
<dbReference type="GO" id="GO:0022857">
    <property type="term" value="F:transmembrane transporter activity"/>
    <property type="evidence" value="ECO:0007669"/>
    <property type="project" value="TreeGrafter"/>
</dbReference>
<feature type="transmembrane region" description="Helical" evidence="7">
    <location>
        <begin position="320"/>
        <end position="350"/>
    </location>
</feature>
<feature type="transmembrane region" description="Helical" evidence="7">
    <location>
        <begin position="362"/>
        <end position="389"/>
    </location>
</feature>
<keyword evidence="10" id="KW-1185">Reference proteome</keyword>
<dbReference type="NCBIfam" id="TIGR00786">
    <property type="entry name" value="dctM"/>
    <property type="match status" value="1"/>
</dbReference>
<sequence>MNPTMTGIIGILVMLAMFMTRMPVAYVMALIGYLGFSIMISTKGGLNLLSRNIYEAFSSYGLTTIPLFILMGQFAFNSGISRRLYDTAYKYFGNIRGGLAMATVSACTAFGAVCGSSPATAATMATVGLPEMRRYDYADELSAGSVASGGGLGMIMPPSVVLIVYGVLTEQSIGALFVAGIFPAILLTFLFIIAICIQCHLDSEQGPPGEKFTWREKIKSLTGMGDTLLVFILVMGGLFIGLFTPTEAAAVGAFGVLAVSVIRKRLTWKGFVKSLEETLRTSCMVMMLIAGAVVFGKFLAVTRIPFNLATWISGFDLPPYLIMAAVVMVYFIGGCVMDALALVMLTIPIFYPVVIDLGYDPIWFGVIIVLVTQIGVITPPVGINVYVVFGVAQGVLRPPVSLESIFKGIFPFLIAVVIGIIILTIFPDIVLFLPRLMY</sequence>
<evidence type="ECO:0000256" key="6">
    <source>
        <dbReference type="ARBA" id="ARBA00023136"/>
    </source>
</evidence>
<keyword evidence="5 7" id="KW-1133">Transmembrane helix</keyword>
<dbReference type="InterPro" id="IPR004681">
    <property type="entry name" value="TRAP_DctM"/>
</dbReference>
<feature type="transmembrane region" description="Helical" evidence="7">
    <location>
        <begin position="218"/>
        <end position="242"/>
    </location>
</feature>
<accession>A0A975BT86</accession>
<evidence type="ECO:0000256" key="1">
    <source>
        <dbReference type="ARBA" id="ARBA00004429"/>
    </source>
</evidence>
<evidence type="ECO:0000256" key="3">
    <source>
        <dbReference type="ARBA" id="ARBA00022519"/>
    </source>
</evidence>
<name>A0A975BT86_9BACT</name>
<feature type="transmembrane region" description="Helical" evidence="7">
    <location>
        <begin position="278"/>
        <end position="300"/>
    </location>
</feature>
<evidence type="ECO:0000256" key="2">
    <source>
        <dbReference type="ARBA" id="ARBA00022475"/>
    </source>
</evidence>
<protein>
    <submittedName>
        <fullName evidence="9">C4-dicarboxylate TRAP transporter large permease protein</fullName>
    </submittedName>
</protein>
<evidence type="ECO:0000256" key="7">
    <source>
        <dbReference type="SAM" id="Phobius"/>
    </source>
</evidence>
<dbReference type="Pfam" id="PF06808">
    <property type="entry name" value="DctM"/>
    <property type="match status" value="1"/>
</dbReference>
<dbReference type="AlphaFoldDB" id="A0A975BT86"/>
<keyword evidence="3" id="KW-0997">Cell inner membrane</keyword>
<feature type="transmembrane region" description="Helical" evidence="7">
    <location>
        <begin position="12"/>
        <end position="36"/>
    </location>
</feature>
<evidence type="ECO:0000256" key="5">
    <source>
        <dbReference type="ARBA" id="ARBA00022989"/>
    </source>
</evidence>
<comment type="subcellular location">
    <subcellularLocation>
        <location evidence="1">Cell inner membrane</location>
        <topology evidence="1">Multi-pass membrane protein</topology>
    </subcellularLocation>
</comment>
<evidence type="ECO:0000313" key="10">
    <source>
        <dbReference type="Proteomes" id="UP000663722"/>
    </source>
</evidence>
<dbReference type="RefSeq" id="WP_207678951.1">
    <property type="nucleotide sequence ID" value="NZ_CP061800.1"/>
</dbReference>
<feature type="transmembrane region" description="Helical" evidence="7">
    <location>
        <begin position="173"/>
        <end position="197"/>
    </location>
</feature>
<feature type="transmembrane region" description="Helical" evidence="7">
    <location>
        <begin position="409"/>
        <end position="433"/>
    </location>
</feature>
<evidence type="ECO:0000259" key="8">
    <source>
        <dbReference type="Pfam" id="PF06808"/>
    </source>
</evidence>
<dbReference type="PANTHER" id="PTHR33362">
    <property type="entry name" value="SIALIC ACID TRAP TRANSPORTER PERMEASE PROTEIN SIAT-RELATED"/>
    <property type="match status" value="1"/>
</dbReference>
<dbReference type="InterPro" id="IPR010656">
    <property type="entry name" value="DctM"/>
</dbReference>
<dbReference type="PIRSF" id="PIRSF006066">
    <property type="entry name" value="HI0050"/>
    <property type="match status" value="1"/>
</dbReference>
<dbReference type="KEGG" id="dmm:dnm_070570"/>
<keyword evidence="2" id="KW-1003">Cell membrane</keyword>
<feature type="transmembrane region" description="Helical" evidence="7">
    <location>
        <begin position="56"/>
        <end position="76"/>
    </location>
</feature>
<feature type="transmembrane region" description="Helical" evidence="7">
    <location>
        <begin position="141"/>
        <end position="167"/>
    </location>
</feature>
<keyword evidence="6 7" id="KW-0472">Membrane</keyword>